<evidence type="ECO:0000313" key="2">
    <source>
        <dbReference type="EnsemblPlants" id="ONIVA11G20230.1"/>
    </source>
</evidence>
<feature type="transmembrane region" description="Helical" evidence="1">
    <location>
        <begin position="6"/>
        <end position="25"/>
    </location>
</feature>
<evidence type="ECO:0000256" key="1">
    <source>
        <dbReference type="SAM" id="Phobius"/>
    </source>
</evidence>
<keyword evidence="1" id="KW-1133">Transmembrane helix</keyword>
<evidence type="ECO:0008006" key="4">
    <source>
        <dbReference type="Google" id="ProtNLM"/>
    </source>
</evidence>
<dbReference type="AlphaFoldDB" id="A0A0E0J4G7"/>
<dbReference type="EnsemblPlants" id="ONIVA11G20230.1">
    <property type="protein sequence ID" value="ONIVA11G20230.1"/>
    <property type="gene ID" value="ONIVA11G20230"/>
</dbReference>
<accession>A0A0E0J4G7</accession>
<protein>
    <recommendedName>
        <fullName evidence="4">Transmembrane protein</fullName>
    </recommendedName>
</protein>
<dbReference type="HOGENOM" id="CLU_3053700_0_0_1"/>
<name>A0A0E0J4G7_ORYNI</name>
<dbReference type="Proteomes" id="UP000006591">
    <property type="component" value="Chromosome 11"/>
</dbReference>
<sequence>MATRAWFIRLVLPVIQLLIVLVFVLDDRDSYVLAGHSTPSPCRIFDPRNCGRNK</sequence>
<dbReference type="Gramene" id="ONIVA11G20230.1">
    <property type="protein sequence ID" value="ONIVA11G20230.1"/>
    <property type="gene ID" value="ONIVA11G20230"/>
</dbReference>
<keyword evidence="1" id="KW-0472">Membrane</keyword>
<evidence type="ECO:0000313" key="3">
    <source>
        <dbReference type="Proteomes" id="UP000006591"/>
    </source>
</evidence>
<proteinExistence type="predicted"/>
<keyword evidence="1" id="KW-0812">Transmembrane</keyword>
<keyword evidence="3" id="KW-1185">Reference proteome</keyword>
<organism evidence="2">
    <name type="scientific">Oryza nivara</name>
    <name type="common">Indian wild rice</name>
    <name type="synonym">Oryza sativa f. spontanea</name>
    <dbReference type="NCBI Taxonomy" id="4536"/>
    <lineage>
        <taxon>Eukaryota</taxon>
        <taxon>Viridiplantae</taxon>
        <taxon>Streptophyta</taxon>
        <taxon>Embryophyta</taxon>
        <taxon>Tracheophyta</taxon>
        <taxon>Spermatophyta</taxon>
        <taxon>Magnoliopsida</taxon>
        <taxon>Liliopsida</taxon>
        <taxon>Poales</taxon>
        <taxon>Poaceae</taxon>
        <taxon>BOP clade</taxon>
        <taxon>Oryzoideae</taxon>
        <taxon>Oryzeae</taxon>
        <taxon>Oryzinae</taxon>
        <taxon>Oryza</taxon>
    </lineage>
</organism>
<reference evidence="2" key="1">
    <citation type="submission" date="2015-04" db="UniProtKB">
        <authorList>
            <consortium name="EnsemblPlants"/>
        </authorList>
    </citation>
    <scope>IDENTIFICATION</scope>
    <source>
        <strain evidence="2">SL10</strain>
    </source>
</reference>
<dbReference type="OMA" id="MATRAWF"/>
<reference evidence="2" key="2">
    <citation type="submission" date="2018-04" db="EMBL/GenBank/DDBJ databases">
        <title>OnivRS2 (Oryza nivara Reference Sequence Version 2).</title>
        <authorList>
            <person name="Zhang J."/>
            <person name="Kudrna D."/>
            <person name="Lee S."/>
            <person name="Talag J."/>
            <person name="Rajasekar S."/>
            <person name="Welchert J."/>
            <person name="Hsing Y.-I."/>
            <person name="Wing R.A."/>
        </authorList>
    </citation>
    <scope>NUCLEOTIDE SEQUENCE [LARGE SCALE GENOMIC DNA]</scope>
    <source>
        <strain evidence="2">SL10</strain>
    </source>
</reference>